<proteinExistence type="predicted"/>
<sequence>GAHFLAEALRKAATQPPGAQQGIEPLLGFVEEVALLVGHGVGADDKPLHLTSDMGL</sequence>
<accession>A0A699ZRC0</accession>
<organism evidence="1 2">
    <name type="scientific">Haematococcus lacustris</name>
    <name type="common">Green alga</name>
    <name type="synonym">Haematococcus pluvialis</name>
    <dbReference type="NCBI Taxonomy" id="44745"/>
    <lineage>
        <taxon>Eukaryota</taxon>
        <taxon>Viridiplantae</taxon>
        <taxon>Chlorophyta</taxon>
        <taxon>core chlorophytes</taxon>
        <taxon>Chlorophyceae</taxon>
        <taxon>CS clade</taxon>
        <taxon>Chlamydomonadales</taxon>
        <taxon>Haematococcaceae</taxon>
        <taxon>Haematococcus</taxon>
    </lineage>
</organism>
<evidence type="ECO:0000313" key="1">
    <source>
        <dbReference type="EMBL" id="GFH21314.1"/>
    </source>
</evidence>
<protein>
    <submittedName>
        <fullName evidence="1">Uncharacterized protein</fullName>
    </submittedName>
</protein>
<dbReference type="Proteomes" id="UP000485058">
    <property type="component" value="Unassembled WGS sequence"/>
</dbReference>
<reference evidence="1 2" key="1">
    <citation type="submission" date="2020-02" db="EMBL/GenBank/DDBJ databases">
        <title>Draft genome sequence of Haematococcus lacustris strain NIES-144.</title>
        <authorList>
            <person name="Morimoto D."/>
            <person name="Nakagawa S."/>
            <person name="Yoshida T."/>
            <person name="Sawayama S."/>
        </authorList>
    </citation>
    <scope>NUCLEOTIDE SEQUENCE [LARGE SCALE GENOMIC DNA]</scope>
    <source>
        <strain evidence="1 2">NIES-144</strain>
    </source>
</reference>
<dbReference type="EMBL" id="BLLF01001804">
    <property type="protein sequence ID" value="GFH21314.1"/>
    <property type="molecule type" value="Genomic_DNA"/>
</dbReference>
<evidence type="ECO:0000313" key="2">
    <source>
        <dbReference type="Proteomes" id="UP000485058"/>
    </source>
</evidence>
<gene>
    <name evidence="1" type="ORF">HaLaN_18590</name>
</gene>
<dbReference type="AlphaFoldDB" id="A0A699ZRC0"/>
<name>A0A699ZRC0_HAELA</name>
<feature type="non-terminal residue" evidence="1">
    <location>
        <position position="1"/>
    </location>
</feature>
<comment type="caution">
    <text evidence="1">The sequence shown here is derived from an EMBL/GenBank/DDBJ whole genome shotgun (WGS) entry which is preliminary data.</text>
</comment>
<keyword evidence="2" id="KW-1185">Reference proteome</keyword>